<keyword evidence="2" id="KW-1185">Reference proteome</keyword>
<evidence type="ECO:0000313" key="2">
    <source>
        <dbReference type="Proteomes" id="UP001162992"/>
    </source>
</evidence>
<comment type="caution">
    <text evidence="1">The sequence shown here is derived from an EMBL/GenBank/DDBJ whole genome shotgun (WGS) entry which is preliminary data.</text>
</comment>
<proteinExistence type="predicted"/>
<gene>
    <name evidence="1" type="ORF">O6H91_08G078000</name>
</gene>
<protein>
    <submittedName>
        <fullName evidence="1">Uncharacterized protein</fullName>
    </submittedName>
</protein>
<dbReference type="EMBL" id="CM055099">
    <property type="protein sequence ID" value="KAJ7547271.1"/>
    <property type="molecule type" value="Genomic_DNA"/>
</dbReference>
<sequence length="661" mass="72529">MHTSCDFLYFYLFVSGLMTILANLMVCESAYPQTCHESCGSIEIPFPFGVSSDCGLPGFTLICSNDSTLFFPVESNLYKVLGLKSNTIILDPLLSAQCDKPNLPVFTSINRTLYAVTRSNYLMLYSCRNLTGCPQNCSFSGYELPFCKFPACCYDLRYSNLSLVNINLFNAGCSTFMSWVANWKLGDSQPLLLYLQAQYGFELEWGIPGDCPNSACATHANCSSGDAVAGFTCHCNPGFAGDGYKHGYGCQPVIAAACNETVTSNCICPSGKLAVKDGCPIQHSKLRMIAGILAGGIGLIILLLVLSFIGRIICGQKPGKRCKSDMKQLALLLSFNNALDSTTIFTYKELERATKGFSESEMVGHGGYGTVYGGKLHDGRCVAIKKITQCSTEGIQQLINEVKVLSTVNHPNLVKLLGCCLDVQQPFLVYEFVSNGTLGEHLQQERGAGLDWFTRLNIVAETARALAYLHFTVYPPIYHRDIKSSNILLDQNWNTKVADFGLSRPVLSDESHLSTLPQGTLGYMDPQYHQNFHLSDKSDVYSFGVVLAEIITGKKVVDFNRGKGEVNLATLAVSKIADGHLDEIIDPLLETNINPAIRATIHRVAELAFRCLSFERDARPPMTEVLQELEQIQNEGISPVFHSKRSTSSQRNLSRTSSEAG</sequence>
<reference evidence="2" key="1">
    <citation type="journal article" date="2024" name="Proc. Natl. Acad. Sci. U.S.A.">
        <title>Extraordinary preservation of gene collinearity over three hundred million years revealed in homosporous lycophytes.</title>
        <authorList>
            <person name="Li C."/>
            <person name="Wickell D."/>
            <person name="Kuo L.Y."/>
            <person name="Chen X."/>
            <person name="Nie B."/>
            <person name="Liao X."/>
            <person name="Peng D."/>
            <person name="Ji J."/>
            <person name="Jenkins J."/>
            <person name="Williams M."/>
            <person name="Shu S."/>
            <person name="Plott C."/>
            <person name="Barry K."/>
            <person name="Rajasekar S."/>
            <person name="Grimwood J."/>
            <person name="Han X."/>
            <person name="Sun S."/>
            <person name="Hou Z."/>
            <person name="He W."/>
            <person name="Dai G."/>
            <person name="Sun C."/>
            <person name="Schmutz J."/>
            <person name="Leebens-Mack J.H."/>
            <person name="Li F.W."/>
            <person name="Wang L."/>
        </authorList>
    </citation>
    <scope>NUCLEOTIDE SEQUENCE [LARGE SCALE GENOMIC DNA]</scope>
    <source>
        <strain evidence="2">cv. PW_Plant_1</strain>
    </source>
</reference>
<accession>A0ACC2CZ28</accession>
<name>A0ACC2CZ28_DIPCM</name>
<organism evidence="1 2">
    <name type="scientific">Diphasiastrum complanatum</name>
    <name type="common">Issler's clubmoss</name>
    <name type="synonym">Lycopodium complanatum</name>
    <dbReference type="NCBI Taxonomy" id="34168"/>
    <lineage>
        <taxon>Eukaryota</taxon>
        <taxon>Viridiplantae</taxon>
        <taxon>Streptophyta</taxon>
        <taxon>Embryophyta</taxon>
        <taxon>Tracheophyta</taxon>
        <taxon>Lycopodiopsida</taxon>
        <taxon>Lycopodiales</taxon>
        <taxon>Lycopodiaceae</taxon>
        <taxon>Lycopodioideae</taxon>
        <taxon>Diphasiastrum</taxon>
    </lineage>
</organism>
<evidence type="ECO:0000313" key="1">
    <source>
        <dbReference type="EMBL" id="KAJ7547271.1"/>
    </source>
</evidence>
<dbReference type="Proteomes" id="UP001162992">
    <property type="component" value="Chromosome 8"/>
</dbReference>